<evidence type="ECO:0000256" key="9">
    <source>
        <dbReference type="SAM" id="MobiDB-lite"/>
    </source>
</evidence>
<feature type="transmembrane region" description="Helical" evidence="8">
    <location>
        <begin position="276"/>
        <end position="298"/>
    </location>
</feature>
<keyword evidence="4 8" id="KW-0812">Transmembrane</keyword>
<comment type="subcellular location">
    <subcellularLocation>
        <location evidence="8">Cell membrane</location>
        <topology evidence="8">Multi-pass membrane protein</topology>
    </subcellularLocation>
    <subcellularLocation>
        <location evidence="1">Membrane</location>
        <topology evidence="1">Multi-pass membrane protein</topology>
    </subcellularLocation>
</comment>
<feature type="region of interest" description="Disordered" evidence="9">
    <location>
        <begin position="512"/>
        <end position="538"/>
    </location>
</feature>
<feature type="compositionally biased region" description="Basic and acidic residues" evidence="9">
    <location>
        <begin position="514"/>
        <end position="527"/>
    </location>
</feature>
<comment type="similarity">
    <text evidence="2 8">Belongs to the ammonia transporter channel (TC 1.A.11.2) family.</text>
</comment>
<dbReference type="PANTHER" id="PTHR11730">
    <property type="entry name" value="AMMONIUM TRANSPORTER"/>
    <property type="match status" value="1"/>
</dbReference>
<dbReference type="GO" id="GO:0072488">
    <property type="term" value="P:ammonium transmembrane transport"/>
    <property type="evidence" value="ECO:0007669"/>
    <property type="project" value="UniProtKB-KW"/>
</dbReference>
<dbReference type="NCBIfam" id="TIGR00836">
    <property type="entry name" value="amt"/>
    <property type="match status" value="1"/>
</dbReference>
<dbReference type="EMBL" id="JALLAZ020000363">
    <property type="protein sequence ID" value="KAL3796987.1"/>
    <property type="molecule type" value="Genomic_DNA"/>
</dbReference>
<evidence type="ECO:0000259" key="10">
    <source>
        <dbReference type="Pfam" id="PF00909"/>
    </source>
</evidence>
<feature type="transmembrane region" description="Helical" evidence="8">
    <location>
        <begin position="413"/>
        <end position="437"/>
    </location>
</feature>
<name>A0ABD3QAF0_9STRA</name>
<dbReference type="InterPro" id="IPR024041">
    <property type="entry name" value="NH4_transpt_AmtB-like_dom"/>
</dbReference>
<dbReference type="InterPro" id="IPR029020">
    <property type="entry name" value="Ammonium/urea_transptr"/>
</dbReference>
<dbReference type="GO" id="GO:0005886">
    <property type="term" value="C:plasma membrane"/>
    <property type="evidence" value="ECO:0007669"/>
    <property type="project" value="UniProtKB-SubCell"/>
</dbReference>
<protein>
    <recommendedName>
        <fullName evidence="8">Ammonium transporter</fullName>
    </recommendedName>
</protein>
<evidence type="ECO:0000256" key="4">
    <source>
        <dbReference type="ARBA" id="ARBA00022692"/>
    </source>
</evidence>
<feature type="transmembrane region" description="Helical" evidence="8">
    <location>
        <begin position="192"/>
        <end position="215"/>
    </location>
</feature>
<feature type="transmembrane region" description="Helical" evidence="8">
    <location>
        <begin position="307"/>
        <end position="325"/>
    </location>
</feature>
<keyword evidence="12" id="KW-1185">Reference proteome</keyword>
<gene>
    <name evidence="11" type="ORF">ACHAW5_005022</name>
</gene>
<feature type="transmembrane region" description="Helical" evidence="8">
    <location>
        <begin position="371"/>
        <end position="393"/>
    </location>
</feature>
<reference evidence="11 12" key="1">
    <citation type="submission" date="2024-10" db="EMBL/GenBank/DDBJ databases">
        <title>Updated reference genomes for cyclostephanoid diatoms.</title>
        <authorList>
            <person name="Roberts W.R."/>
            <person name="Alverson A.J."/>
        </authorList>
    </citation>
    <scope>NUCLEOTIDE SEQUENCE [LARGE SCALE GENOMIC DNA]</scope>
    <source>
        <strain evidence="11 12">AJA276-08</strain>
    </source>
</reference>
<dbReference type="InterPro" id="IPR001905">
    <property type="entry name" value="Ammonium_transpt"/>
</dbReference>
<feature type="transmembrane region" description="Helical" evidence="8">
    <location>
        <begin position="150"/>
        <end position="172"/>
    </location>
</feature>
<evidence type="ECO:0000313" key="12">
    <source>
        <dbReference type="Proteomes" id="UP001530315"/>
    </source>
</evidence>
<accession>A0ABD3QAF0</accession>
<evidence type="ECO:0000256" key="6">
    <source>
        <dbReference type="ARBA" id="ARBA00023136"/>
    </source>
</evidence>
<feature type="transmembrane region" description="Helical" evidence="8">
    <location>
        <begin position="41"/>
        <end position="64"/>
    </location>
</feature>
<evidence type="ECO:0000256" key="2">
    <source>
        <dbReference type="ARBA" id="ARBA00005887"/>
    </source>
</evidence>
<dbReference type="PANTHER" id="PTHR11730:SF6">
    <property type="entry name" value="AMMONIUM TRANSPORTER"/>
    <property type="match status" value="1"/>
</dbReference>
<evidence type="ECO:0000256" key="8">
    <source>
        <dbReference type="RuleBase" id="RU362002"/>
    </source>
</evidence>
<evidence type="ECO:0000256" key="3">
    <source>
        <dbReference type="ARBA" id="ARBA00022448"/>
    </source>
</evidence>
<dbReference type="Proteomes" id="UP001530315">
    <property type="component" value="Unassembled WGS sequence"/>
</dbReference>
<evidence type="ECO:0000256" key="5">
    <source>
        <dbReference type="ARBA" id="ARBA00022989"/>
    </source>
</evidence>
<keyword evidence="5 8" id="KW-1133">Transmembrane helix</keyword>
<feature type="transmembrane region" description="Helical" evidence="8">
    <location>
        <begin position="236"/>
        <end position="256"/>
    </location>
</feature>
<keyword evidence="3 8" id="KW-0813">Transport</keyword>
<proteinExistence type="inferred from homology"/>
<feature type="transmembrane region" description="Helical" evidence="8">
    <location>
        <begin position="331"/>
        <end position="350"/>
    </location>
</feature>
<dbReference type="Pfam" id="PF00909">
    <property type="entry name" value="Ammonium_transp"/>
    <property type="match status" value="1"/>
</dbReference>
<dbReference type="Gene3D" id="1.10.3430.10">
    <property type="entry name" value="Ammonium transporter AmtB like domains"/>
    <property type="match status" value="1"/>
</dbReference>
<feature type="domain" description="Ammonium transporter AmtB-like" evidence="10">
    <location>
        <begin position="41"/>
        <end position="459"/>
    </location>
</feature>
<feature type="transmembrane region" description="Helical" evidence="8">
    <location>
        <begin position="76"/>
        <end position="96"/>
    </location>
</feature>
<evidence type="ECO:0000313" key="11">
    <source>
        <dbReference type="EMBL" id="KAL3796987.1"/>
    </source>
</evidence>
<sequence length="538" mass="58509">MCSSLYVVILRQFNHLRRQSFILECIANSLDATNVSVDTFFLIYAASLVFYMQTGFAMLCAGSVRIKNLQNTMLKNILDACGASLGFYTVGFAFAFGGNGDSEGETTFIGTENFFLMGVEQKAVWLFQFSFAATSATIVAGTLAERSQMLAYLCYSAAMTAFVYPVAAHSIWNSAGFLSPYNVDPFLGTGTVDFAGCLVVHITGGLTALIAAKILGPRKGRFYQVDGKITVNDFPGHSIALKALGVFILWFCWYGFNTGSVYHITGEGAATLAQNAAVNTTLAAASGAISALFARVWISERETGEPVFSLCDTLMGCLSGLVSITGGCAFVPAWASIVIGLISGVVYLSGSRLMIRFGIDDAVDAIPIHMLNGMWGCIAVGLFADPAYLVLSHPEMSSAGLFYSNGNLLVCQIVGIFFVFGWVTITMTPFFCVLHYAGWLRADSLEEIVGLDISYHGGFRQRGVETESNHDEEESLYYQRREELREKQRNKIRRRILMMDISLSRGRNSVASASEEKSDDVGNHDDDQGLPPIGRLTI</sequence>
<dbReference type="FunFam" id="1.10.3430.10:FF:000016">
    <property type="entry name" value="Ammonium transporter"/>
    <property type="match status" value="1"/>
</dbReference>
<evidence type="ECO:0000256" key="7">
    <source>
        <dbReference type="ARBA" id="ARBA00023177"/>
    </source>
</evidence>
<dbReference type="SUPFAM" id="SSF111352">
    <property type="entry name" value="Ammonium transporter"/>
    <property type="match status" value="1"/>
</dbReference>
<feature type="transmembrane region" description="Helical" evidence="8">
    <location>
        <begin position="123"/>
        <end position="143"/>
    </location>
</feature>
<keyword evidence="7 8" id="KW-0924">Ammonia transport</keyword>
<dbReference type="AlphaFoldDB" id="A0ABD3QAF0"/>
<keyword evidence="6 8" id="KW-0472">Membrane</keyword>
<organism evidence="11 12">
    <name type="scientific">Stephanodiscus triporus</name>
    <dbReference type="NCBI Taxonomy" id="2934178"/>
    <lineage>
        <taxon>Eukaryota</taxon>
        <taxon>Sar</taxon>
        <taxon>Stramenopiles</taxon>
        <taxon>Ochrophyta</taxon>
        <taxon>Bacillariophyta</taxon>
        <taxon>Coscinodiscophyceae</taxon>
        <taxon>Thalassiosirophycidae</taxon>
        <taxon>Stephanodiscales</taxon>
        <taxon>Stephanodiscaceae</taxon>
        <taxon>Stephanodiscus</taxon>
    </lineage>
</organism>
<evidence type="ECO:0000256" key="1">
    <source>
        <dbReference type="ARBA" id="ARBA00004141"/>
    </source>
</evidence>
<comment type="caution">
    <text evidence="11">The sequence shown here is derived from an EMBL/GenBank/DDBJ whole genome shotgun (WGS) entry which is preliminary data.</text>
</comment>